<evidence type="ECO:0000313" key="2">
    <source>
        <dbReference type="EMBL" id="CAG6749576.1"/>
    </source>
</evidence>
<evidence type="ECO:0000256" key="1">
    <source>
        <dbReference type="SAM" id="Phobius"/>
    </source>
</evidence>
<dbReference type="AlphaFoldDB" id="A0A8D9EDD5"/>
<accession>A0A8D9EDD5</accession>
<keyword evidence="1" id="KW-0472">Membrane</keyword>
<keyword evidence="1" id="KW-1133">Transmembrane helix</keyword>
<dbReference type="EMBL" id="HBUF01523798">
    <property type="protein sequence ID" value="CAG6749576.1"/>
    <property type="molecule type" value="Transcribed_RNA"/>
</dbReference>
<keyword evidence="1" id="KW-0812">Transmembrane</keyword>
<name>A0A8D9EDD5_9HEMI</name>
<reference evidence="2" key="1">
    <citation type="submission" date="2021-05" db="EMBL/GenBank/DDBJ databases">
        <authorList>
            <person name="Alioto T."/>
            <person name="Alioto T."/>
            <person name="Gomez Garrido J."/>
        </authorList>
    </citation>
    <scope>NUCLEOTIDE SEQUENCE</scope>
</reference>
<proteinExistence type="predicted"/>
<feature type="transmembrane region" description="Helical" evidence="1">
    <location>
        <begin position="15"/>
        <end position="35"/>
    </location>
</feature>
<sequence length="103" mass="11667">MFSLSPHYCRAGIELLFASTSLVSFYSSRFLFFLIQSIKRKQTEQQNGGGGHFKMNGGGQGPGKKRFKIESFYCSHQARTGEVQTSWTKAFHADPKMLISRRP</sequence>
<organism evidence="2">
    <name type="scientific">Cacopsylla melanoneura</name>
    <dbReference type="NCBI Taxonomy" id="428564"/>
    <lineage>
        <taxon>Eukaryota</taxon>
        <taxon>Metazoa</taxon>
        <taxon>Ecdysozoa</taxon>
        <taxon>Arthropoda</taxon>
        <taxon>Hexapoda</taxon>
        <taxon>Insecta</taxon>
        <taxon>Pterygota</taxon>
        <taxon>Neoptera</taxon>
        <taxon>Paraneoptera</taxon>
        <taxon>Hemiptera</taxon>
        <taxon>Sternorrhyncha</taxon>
        <taxon>Psylloidea</taxon>
        <taxon>Psyllidae</taxon>
        <taxon>Psyllinae</taxon>
        <taxon>Cacopsylla</taxon>
    </lineage>
</organism>
<protein>
    <submittedName>
        <fullName evidence="2">Uncharacterized protein</fullName>
    </submittedName>
</protein>